<dbReference type="GO" id="GO:0102559">
    <property type="term" value="F:peptide chain release factor N(5)-glutamine methyltransferase activity"/>
    <property type="evidence" value="ECO:0007669"/>
    <property type="project" value="UniProtKB-EC"/>
</dbReference>
<gene>
    <name evidence="4 7" type="primary">prmC</name>
    <name evidence="7" type="ORF">ACFOKA_01810</name>
</gene>
<evidence type="ECO:0000259" key="6">
    <source>
        <dbReference type="Pfam" id="PF17827"/>
    </source>
</evidence>
<feature type="binding site" evidence="4">
    <location>
        <position position="174"/>
    </location>
    <ligand>
        <name>S-adenosyl-L-methionine</name>
        <dbReference type="ChEBI" id="CHEBI:59789"/>
    </ligand>
</feature>
<dbReference type="Gene3D" id="1.10.8.10">
    <property type="entry name" value="DNA helicase RuvA subunit, C-terminal domain"/>
    <property type="match status" value="1"/>
</dbReference>
<accession>A0ABV7D0F8</accession>
<dbReference type="EMBL" id="JBHRSL010000001">
    <property type="protein sequence ID" value="MFC3050633.1"/>
    <property type="molecule type" value="Genomic_DNA"/>
</dbReference>
<keyword evidence="2 4" id="KW-0808">Transferase</keyword>
<feature type="binding site" evidence="4">
    <location>
        <begin position="122"/>
        <end position="126"/>
    </location>
    <ligand>
        <name>S-adenosyl-L-methionine</name>
        <dbReference type="ChEBI" id="CHEBI:59789"/>
    </ligand>
</feature>
<evidence type="ECO:0000259" key="5">
    <source>
        <dbReference type="Pfam" id="PF13847"/>
    </source>
</evidence>
<dbReference type="Gene3D" id="3.40.50.150">
    <property type="entry name" value="Vaccinia Virus protein VP39"/>
    <property type="match status" value="1"/>
</dbReference>
<reference evidence="8" key="1">
    <citation type="journal article" date="2019" name="Int. J. Syst. Evol. Microbiol.">
        <title>The Global Catalogue of Microorganisms (GCM) 10K type strain sequencing project: providing services to taxonomists for standard genome sequencing and annotation.</title>
        <authorList>
            <consortium name="The Broad Institute Genomics Platform"/>
            <consortium name="The Broad Institute Genome Sequencing Center for Infectious Disease"/>
            <person name="Wu L."/>
            <person name="Ma J."/>
        </authorList>
    </citation>
    <scope>NUCLEOTIDE SEQUENCE [LARGE SCALE GENOMIC DNA]</scope>
    <source>
        <strain evidence="8">KCTC 62164</strain>
    </source>
</reference>
<evidence type="ECO:0000256" key="1">
    <source>
        <dbReference type="ARBA" id="ARBA00022603"/>
    </source>
</evidence>
<protein>
    <recommendedName>
        <fullName evidence="4">Release factor glutamine methyltransferase</fullName>
        <shortName evidence="4">RF MTase</shortName>
        <ecNumber evidence="4">2.1.1.297</ecNumber>
    </recommendedName>
    <alternativeName>
        <fullName evidence="4">N5-glutamine methyltransferase PrmC</fullName>
    </alternativeName>
    <alternativeName>
        <fullName evidence="4">Protein-(glutamine-N5) MTase PrmC</fullName>
    </alternativeName>
    <alternativeName>
        <fullName evidence="4">Protein-glutamine N-methyltransferase PrmC</fullName>
    </alternativeName>
</protein>
<comment type="similarity">
    <text evidence="4">Belongs to the protein N5-glutamine methyltransferase family. PrmC subfamily.</text>
</comment>
<keyword evidence="3 4" id="KW-0949">S-adenosyl-L-methionine</keyword>
<dbReference type="InterPro" id="IPR050320">
    <property type="entry name" value="N5-glutamine_MTase"/>
</dbReference>
<dbReference type="Proteomes" id="UP001595444">
    <property type="component" value="Unassembled WGS sequence"/>
</dbReference>
<dbReference type="InterPro" id="IPR004556">
    <property type="entry name" value="HemK-like"/>
</dbReference>
<keyword evidence="8" id="KW-1185">Reference proteome</keyword>
<dbReference type="NCBIfam" id="TIGR00536">
    <property type="entry name" value="hemK_fam"/>
    <property type="match status" value="1"/>
</dbReference>
<evidence type="ECO:0000313" key="8">
    <source>
        <dbReference type="Proteomes" id="UP001595444"/>
    </source>
</evidence>
<evidence type="ECO:0000313" key="7">
    <source>
        <dbReference type="EMBL" id="MFC3050633.1"/>
    </source>
</evidence>
<comment type="function">
    <text evidence="4">Methylates the class 1 translation termination release factors RF1/PrfA and RF2/PrfB on the glutamine residue of the universally conserved GGQ motif.</text>
</comment>
<feature type="domain" description="Methyltransferase" evidence="5">
    <location>
        <begin position="113"/>
        <end position="245"/>
    </location>
</feature>
<evidence type="ECO:0000256" key="4">
    <source>
        <dbReference type="HAMAP-Rule" id="MF_02126"/>
    </source>
</evidence>
<dbReference type="HAMAP" id="MF_02126">
    <property type="entry name" value="RF_methyltr_PrmC"/>
    <property type="match status" value="1"/>
</dbReference>
<dbReference type="SUPFAM" id="SSF53335">
    <property type="entry name" value="S-adenosyl-L-methionine-dependent methyltransferases"/>
    <property type="match status" value="1"/>
</dbReference>
<evidence type="ECO:0000256" key="2">
    <source>
        <dbReference type="ARBA" id="ARBA00022679"/>
    </source>
</evidence>
<proteinExistence type="inferred from homology"/>
<dbReference type="Pfam" id="PF17827">
    <property type="entry name" value="PrmC_N"/>
    <property type="match status" value="1"/>
</dbReference>
<dbReference type="InterPro" id="IPR040758">
    <property type="entry name" value="PrmC_N"/>
</dbReference>
<feature type="domain" description="Release factor glutamine methyltransferase N-terminal" evidence="6">
    <location>
        <begin position="10"/>
        <end position="77"/>
    </location>
</feature>
<sequence length="285" mass="30929">MSDRASAFVLKAASLELSSVGIQTARLDAEILLAHVLKCDRLALFSRDIELTDEQALDFKHCLTRRLRFEPVSYITGMQPFWSLDFKVNEHVLIPRPDTETLIEAVLKQRPQKPALQILDLGTGSGCILLSLLAELGDARGVGADMAGEAIKVAQENAVLNGLAERASFVQSDWFSNIKRPAAGFDIIVSNPPYIMSDDIAGLMPDVKDFEPKTALDGGMDGLGPYRVIILEATKFLSKGGLLAVEFGIGQAGDIAALFEQAGYFEITTYPDLNGIDRVISGKNT</sequence>
<name>A0ABV7D0F8_9PROT</name>
<feature type="binding site" evidence="4">
    <location>
        <begin position="191"/>
        <end position="194"/>
    </location>
    <ligand>
        <name>substrate</name>
    </ligand>
</feature>
<dbReference type="Pfam" id="PF13847">
    <property type="entry name" value="Methyltransf_31"/>
    <property type="match status" value="1"/>
</dbReference>
<keyword evidence="1 4" id="KW-0489">Methyltransferase</keyword>
<dbReference type="PANTHER" id="PTHR18895">
    <property type="entry name" value="HEMK METHYLTRANSFERASE"/>
    <property type="match status" value="1"/>
</dbReference>
<evidence type="ECO:0000256" key="3">
    <source>
        <dbReference type="ARBA" id="ARBA00022691"/>
    </source>
</evidence>
<dbReference type="GO" id="GO:0032259">
    <property type="term" value="P:methylation"/>
    <property type="evidence" value="ECO:0007669"/>
    <property type="project" value="UniProtKB-KW"/>
</dbReference>
<comment type="catalytic activity">
    <reaction evidence="4">
        <text>L-glutaminyl-[peptide chain release factor] + S-adenosyl-L-methionine = N(5)-methyl-L-glutaminyl-[peptide chain release factor] + S-adenosyl-L-homocysteine + H(+)</text>
        <dbReference type="Rhea" id="RHEA:42896"/>
        <dbReference type="Rhea" id="RHEA-COMP:10271"/>
        <dbReference type="Rhea" id="RHEA-COMP:10272"/>
        <dbReference type="ChEBI" id="CHEBI:15378"/>
        <dbReference type="ChEBI" id="CHEBI:30011"/>
        <dbReference type="ChEBI" id="CHEBI:57856"/>
        <dbReference type="ChEBI" id="CHEBI:59789"/>
        <dbReference type="ChEBI" id="CHEBI:61891"/>
        <dbReference type="EC" id="2.1.1.297"/>
    </reaction>
</comment>
<dbReference type="InterPro" id="IPR002052">
    <property type="entry name" value="DNA_methylase_N6_adenine_CS"/>
</dbReference>
<dbReference type="InterPro" id="IPR029063">
    <property type="entry name" value="SAM-dependent_MTases_sf"/>
</dbReference>
<dbReference type="PANTHER" id="PTHR18895:SF74">
    <property type="entry name" value="MTRF1L RELEASE FACTOR GLUTAMINE METHYLTRANSFERASE"/>
    <property type="match status" value="1"/>
</dbReference>
<dbReference type="RefSeq" id="WP_194215004.1">
    <property type="nucleotide sequence ID" value="NZ_CP061205.1"/>
</dbReference>
<dbReference type="NCBIfam" id="TIGR03534">
    <property type="entry name" value="RF_mod_PrmC"/>
    <property type="match status" value="1"/>
</dbReference>
<dbReference type="InterPro" id="IPR019874">
    <property type="entry name" value="RF_methyltr_PrmC"/>
</dbReference>
<feature type="binding site" evidence="4">
    <location>
        <position position="145"/>
    </location>
    <ligand>
        <name>S-adenosyl-L-methionine</name>
        <dbReference type="ChEBI" id="CHEBI:59789"/>
    </ligand>
</feature>
<dbReference type="EC" id="2.1.1.297" evidence="4"/>
<dbReference type="PROSITE" id="PS00092">
    <property type="entry name" value="N6_MTASE"/>
    <property type="match status" value="1"/>
</dbReference>
<feature type="binding site" evidence="4">
    <location>
        <position position="191"/>
    </location>
    <ligand>
        <name>S-adenosyl-L-methionine</name>
        <dbReference type="ChEBI" id="CHEBI:59789"/>
    </ligand>
</feature>
<comment type="caution">
    <text evidence="7">The sequence shown here is derived from an EMBL/GenBank/DDBJ whole genome shotgun (WGS) entry which is preliminary data.</text>
</comment>
<dbReference type="InterPro" id="IPR025714">
    <property type="entry name" value="Methyltranfer_dom"/>
</dbReference>
<organism evidence="7 8">
    <name type="scientific">Kordiimonas pumila</name>
    <dbReference type="NCBI Taxonomy" id="2161677"/>
    <lineage>
        <taxon>Bacteria</taxon>
        <taxon>Pseudomonadati</taxon>
        <taxon>Pseudomonadota</taxon>
        <taxon>Alphaproteobacteria</taxon>
        <taxon>Kordiimonadales</taxon>
        <taxon>Kordiimonadaceae</taxon>
        <taxon>Kordiimonas</taxon>
    </lineage>
</organism>
<dbReference type="CDD" id="cd02440">
    <property type="entry name" value="AdoMet_MTases"/>
    <property type="match status" value="1"/>
</dbReference>